<dbReference type="Pfam" id="PF00872">
    <property type="entry name" value="Transposase_mut"/>
    <property type="match status" value="1"/>
</dbReference>
<feature type="non-terminal residue" evidence="4">
    <location>
        <position position="137"/>
    </location>
</feature>
<dbReference type="PANTHER" id="PTHR33217:SF9">
    <property type="entry name" value="MUTATOR FAMILY TRANSPOSASE"/>
    <property type="match status" value="1"/>
</dbReference>
<keyword evidence="1" id="KW-0815">Transposition</keyword>
<dbReference type="GO" id="GO:0003677">
    <property type="term" value="F:DNA binding"/>
    <property type="evidence" value="ECO:0007669"/>
    <property type="project" value="UniProtKB-KW"/>
</dbReference>
<dbReference type="GO" id="GO:0004803">
    <property type="term" value="F:transposase activity"/>
    <property type="evidence" value="ECO:0007669"/>
    <property type="project" value="InterPro"/>
</dbReference>
<comment type="caution">
    <text evidence="4">The sequence shown here is derived from an EMBL/GenBank/DDBJ whole genome shotgun (WGS) entry which is preliminary data.</text>
</comment>
<organism evidence="4">
    <name type="scientific">mine drainage metagenome</name>
    <dbReference type="NCBI Taxonomy" id="410659"/>
    <lineage>
        <taxon>unclassified sequences</taxon>
        <taxon>metagenomes</taxon>
        <taxon>ecological metagenomes</taxon>
    </lineage>
</organism>
<accession>T1BYT2</accession>
<dbReference type="EMBL" id="AUZX01001680">
    <property type="protein sequence ID" value="EQD78441.1"/>
    <property type="molecule type" value="Genomic_DNA"/>
</dbReference>
<dbReference type="GO" id="GO:0006313">
    <property type="term" value="P:DNA transposition"/>
    <property type="evidence" value="ECO:0007669"/>
    <property type="project" value="InterPro"/>
</dbReference>
<keyword evidence="3" id="KW-0233">DNA recombination</keyword>
<sequence>MSIITPEFISNATNEETNRFLVQDTITELLRNHAKNLIASALEVEVNAVLGELNQNGIEAIRNGYLPAREITTAIGNVEVNVPRIRSKSCGEAVNFTSTLIPKYLRRSKSVSAWAAYAYLKGISEKNIASVLEVVLG</sequence>
<reference evidence="4" key="1">
    <citation type="submission" date="2013-08" db="EMBL/GenBank/DDBJ databases">
        <authorList>
            <person name="Mendez C."/>
            <person name="Richter M."/>
            <person name="Ferrer M."/>
            <person name="Sanchez J."/>
        </authorList>
    </citation>
    <scope>NUCLEOTIDE SEQUENCE</scope>
</reference>
<protein>
    <submittedName>
        <fullName evidence="4">Transposase, mutator type</fullName>
    </submittedName>
</protein>
<evidence type="ECO:0000313" key="4">
    <source>
        <dbReference type="EMBL" id="EQD78441.1"/>
    </source>
</evidence>
<proteinExistence type="predicted"/>
<evidence type="ECO:0000256" key="3">
    <source>
        <dbReference type="ARBA" id="ARBA00023172"/>
    </source>
</evidence>
<keyword evidence="2" id="KW-0238">DNA-binding</keyword>
<gene>
    <name evidence="4" type="ORF">B1A_02253</name>
</gene>
<evidence type="ECO:0000256" key="1">
    <source>
        <dbReference type="ARBA" id="ARBA00022578"/>
    </source>
</evidence>
<reference evidence="4" key="2">
    <citation type="journal article" date="2014" name="ISME J.">
        <title>Microbial stratification in low pH oxic and suboxic macroscopic growths along an acid mine drainage.</title>
        <authorList>
            <person name="Mendez-Garcia C."/>
            <person name="Mesa V."/>
            <person name="Sprenger R.R."/>
            <person name="Richter M."/>
            <person name="Diez M.S."/>
            <person name="Solano J."/>
            <person name="Bargiela R."/>
            <person name="Golyshina O.V."/>
            <person name="Manteca A."/>
            <person name="Ramos J.L."/>
            <person name="Gallego J.R."/>
            <person name="Llorente I."/>
            <person name="Martins Dos Santos V.A."/>
            <person name="Jensen O.N."/>
            <person name="Pelaez A.I."/>
            <person name="Sanchez J."/>
            <person name="Ferrer M."/>
        </authorList>
    </citation>
    <scope>NUCLEOTIDE SEQUENCE</scope>
</reference>
<dbReference type="InterPro" id="IPR001207">
    <property type="entry name" value="Transposase_mutator"/>
</dbReference>
<name>T1BYT2_9ZZZZ</name>
<dbReference type="PANTHER" id="PTHR33217">
    <property type="entry name" value="TRANSPOSASE FOR INSERTION SEQUENCE ELEMENT IS1081"/>
    <property type="match status" value="1"/>
</dbReference>
<evidence type="ECO:0000256" key="2">
    <source>
        <dbReference type="ARBA" id="ARBA00023125"/>
    </source>
</evidence>
<dbReference type="AlphaFoldDB" id="T1BYT2"/>